<feature type="region of interest" description="Disordered" evidence="6">
    <location>
        <begin position="278"/>
        <end position="309"/>
    </location>
</feature>
<evidence type="ECO:0000313" key="9">
    <source>
        <dbReference type="Proteomes" id="UP000070444"/>
    </source>
</evidence>
<dbReference type="GO" id="GO:0032012">
    <property type="term" value="P:regulation of ARF protein signal transduction"/>
    <property type="evidence" value="ECO:0007669"/>
    <property type="project" value="InterPro"/>
</dbReference>
<accession>A0A137P6E9</accession>
<evidence type="ECO:0000256" key="4">
    <source>
        <dbReference type="ARBA" id="ARBA00023136"/>
    </source>
</evidence>
<protein>
    <recommendedName>
        <fullName evidence="7">SEC7 domain-containing protein</fullName>
    </recommendedName>
</protein>
<dbReference type="SUPFAM" id="SSF48425">
    <property type="entry name" value="Sec7 domain"/>
    <property type="match status" value="1"/>
</dbReference>
<keyword evidence="4" id="KW-0472">Membrane</keyword>
<dbReference type="CDD" id="cd00171">
    <property type="entry name" value="Sec7"/>
    <property type="match status" value="1"/>
</dbReference>
<dbReference type="Pfam" id="PF09324">
    <property type="entry name" value="Sec7-like_HDS"/>
    <property type="match status" value="1"/>
</dbReference>
<dbReference type="InterPro" id="IPR032629">
    <property type="entry name" value="DCB_dom"/>
</dbReference>
<gene>
    <name evidence="8" type="ORF">CONCODRAFT_17574</name>
</gene>
<dbReference type="InterPro" id="IPR000904">
    <property type="entry name" value="Sec7_dom"/>
</dbReference>
<keyword evidence="2" id="KW-0963">Cytoplasm</keyword>
<evidence type="ECO:0000313" key="8">
    <source>
        <dbReference type="EMBL" id="KXN70491.1"/>
    </source>
</evidence>
<dbReference type="PANTHER" id="PTHR10663">
    <property type="entry name" value="GUANYL-NUCLEOTIDE EXCHANGE FACTOR"/>
    <property type="match status" value="1"/>
</dbReference>
<dbReference type="PROSITE" id="PS50190">
    <property type="entry name" value="SEC7"/>
    <property type="match status" value="1"/>
</dbReference>
<comment type="subcellular location">
    <subcellularLocation>
        <location evidence="5">Cytoplasmic vesicle</location>
        <location evidence="5">COPI-coated vesicle membrane</location>
    </subcellularLocation>
</comment>
<evidence type="ECO:0000259" key="7">
    <source>
        <dbReference type="PROSITE" id="PS50190"/>
    </source>
</evidence>
<dbReference type="STRING" id="796925.A0A137P6E9"/>
<dbReference type="Gene3D" id="1.10.1000.11">
    <property type="entry name" value="Arf Nucleotide-binding Site Opener,domain 2"/>
    <property type="match status" value="1"/>
</dbReference>
<keyword evidence="9" id="KW-1185">Reference proteome</keyword>
<dbReference type="InterPro" id="IPR016024">
    <property type="entry name" value="ARM-type_fold"/>
</dbReference>
<dbReference type="InterPro" id="IPR032691">
    <property type="entry name" value="Mon2/Sec7/BIG1-like_HUS"/>
</dbReference>
<sequence length="1873" mass="211962">MNFEITNQTIEKLQSEAKAKKENELVTLCSKALEDLTQVKSRLVGGKALPPPPSAMEENDGRDDIIVTDTVSEEFIGDRYYKVFQLGISTKMPIKIQQVTLDALHKLIAHNLLNGNESWEYNDSLFSNTILSTRSTMVFDNGLINFDQYFKATEVNDLLELHRVWPWNSDVPSTSSPVPKTKKGYKLIDDLVYSVCRCYNGPKTDESIQIQVAQVLITLYASPCTSIHTVSLLHIIMTLLNMAIYSTKPSTLNVAKATMIQIVNLAVSRLEECHLRQSSKQSTSSVDVNHSNDEKTPQNEEVSEAKTSNSLSDEEFTKLEILKLDVLILLQFLCHFSMGNDKLSSDSQVSTALDARCRSYSLELILSTLNNSGSCFKSDERFQTILKRNLCISLSKNGIFAEATIFELSLSIFIVLFSEFRALLKNEIELLFKEIYIRLLTMSNSTYYQKSLILQAFMKICDNSQAIVDMYVNYDCHLGSSSVFEAMVSTLSKISQGRPTKAMQNTQNKGIFNKGDKTEELDKVEENWLRLRGLRCLVTLIQSLVGWSQMSQSSELPITPVAQSHSRASSEVIDGASDQLKDQRGPIVVNKHHLQHVSISDSSPRQLFSPHLLNRPSSTQSEDDPQQLLELSNKKQIWVQGVEKFNQNPKKGIKFLREQGFVGETSEEVASFLLSKDELSKPSIGEFLGDPDQFNINVMHEFVNQIDFEGLEFVNALRKFLQLFRLPGESQKIDRIMEKFADRYCETNPNVFNNADAAYVLAFSVIMLNTDQHSNQVRNKMDKVMFIRNNQGIDNGKNLPQEFLEAIFDDIGENEIIMESERFDDNSSKGDSKAAYQKEASYLQKKLLSLFQGIPLRESDQIFLSATQSDHVKPMFGVAWYSIIAALSRIFEEVNEEDNNEWSGMKDKNPIPEPIRLCLEGFSGAIRITSIYSMDVERNAFVSAMVKFTSLSDIPSIQVKHVACIHSLLTLAHAYGEYLEDSWDLILDVVSRLDQLKLLSDPAVVKSRKASISSISQQSNISNESTEQVSIEGQTMSLPAKDIRLSLNLNTDLTHLQQLKVVPDIGPQLKSLSHQNTLVVIDQIFSKSVQFGASSILSFYRALCNVSLKEMEELPPANPRSFSLQKIVEITYYNMDRMRLEWSQIWKVLRPYFNTVGCHRNFNLASIAVDSLRQLGMKFLERKELNHFHTQQEFMKPFEHIVKYSSSSGIHDLVLQSLTQMVQSKADCLKSGWKSLFTVLNYITKRQPSISVLSSSWKLCRYVLTTYIEHIDTSFVDGINCLVAFVINPVSQDIRVEALQLFKQISDIQLDGFNQELNSDGSEFFNEDKLFLKWFPILSGLSKIVIDCPHPQLKSKALNQLFDTVKQCADKFSKEFWKALLRSIVAPIFDDLRSTPSLSDSSSATTTTWSEAIENLVSLFRDHYDSLHSNLDYTDYMFDTLASMLLLHRNEKLTKQSLTLFQILVLENGYRFNEDMWRTVTRCLSSFFDQTTPESLFQLVPAVSPKTVDLNSHPIAQLTANELNEQSDISSTAQASEIDLNNAPFSSNSESTHAMLDEDNEIQSPSAPKTTNNIDVPNELFKCSVHLTLLQSLKTILVTPRPESDSSESQQLPLVMLMPRHISQIWLGLLQKSALFAQKFNEFDELRTHLWRSGYVTHLPHLIRQETSAKGTFIQLGFQVYGQFGDDYTSSSMGSNDKDDDNVLPTSFFIELNEECYSILNKFEGMLRELPTNPSRSRDLSNWSHLVSLILTEISNIPWQSSDDLKVEQLRRCLPQYHTLAVNLINTDIVDVRLGVQKFLRRFGDKILNVLLQGSMTAKELGLKSVSKPSTPVANGGRKFDLNDPSSLISQPPLDIDIPESDIPSDINSISLN</sequence>
<dbReference type="FunFam" id="1.10.220.20:FF:000002">
    <property type="entry name" value="Brefeldin A-inhibited guanine nucleotide-exchange protein 1"/>
    <property type="match status" value="1"/>
</dbReference>
<evidence type="ECO:0000256" key="1">
    <source>
        <dbReference type="ARBA" id="ARBA00022448"/>
    </source>
</evidence>
<dbReference type="Pfam" id="PF16213">
    <property type="entry name" value="DCB"/>
    <property type="match status" value="1"/>
</dbReference>
<feature type="compositionally biased region" description="Polar residues" evidence="6">
    <location>
        <begin position="278"/>
        <end position="289"/>
    </location>
</feature>
<dbReference type="GO" id="GO:0015031">
    <property type="term" value="P:protein transport"/>
    <property type="evidence" value="ECO:0007669"/>
    <property type="project" value="UniProtKB-KW"/>
</dbReference>
<dbReference type="FunFam" id="1.10.1000.11:FF:000003">
    <property type="entry name" value="Brefeldin A-inhibited guanine nucleotide-exchange protein 1"/>
    <property type="match status" value="1"/>
</dbReference>
<dbReference type="InterPro" id="IPR046455">
    <property type="entry name" value="Sec7/BIG1-like_C"/>
</dbReference>
<dbReference type="OrthoDB" id="18431at2759"/>
<dbReference type="InterPro" id="IPR015403">
    <property type="entry name" value="Mon2/Sec7/BIG1-like_HDS"/>
</dbReference>
<feature type="domain" description="SEC7" evidence="7">
    <location>
        <begin position="627"/>
        <end position="814"/>
    </location>
</feature>
<keyword evidence="1" id="KW-0813">Transport</keyword>
<dbReference type="SMART" id="SM00222">
    <property type="entry name" value="Sec7"/>
    <property type="match status" value="1"/>
</dbReference>
<organism evidence="8 9">
    <name type="scientific">Conidiobolus coronatus (strain ATCC 28846 / CBS 209.66 / NRRL 28638)</name>
    <name type="common">Delacroixia coronata</name>
    <dbReference type="NCBI Taxonomy" id="796925"/>
    <lineage>
        <taxon>Eukaryota</taxon>
        <taxon>Fungi</taxon>
        <taxon>Fungi incertae sedis</taxon>
        <taxon>Zoopagomycota</taxon>
        <taxon>Entomophthoromycotina</taxon>
        <taxon>Entomophthoromycetes</taxon>
        <taxon>Entomophthorales</taxon>
        <taxon>Ancylistaceae</taxon>
        <taxon>Conidiobolus</taxon>
    </lineage>
</organism>
<proteinExistence type="predicted"/>
<dbReference type="OMA" id="MMDNLFL"/>
<evidence type="ECO:0000256" key="5">
    <source>
        <dbReference type="ARBA" id="ARBA00060451"/>
    </source>
</evidence>
<dbReference type="EMBL" id="KQ964500">
    <property type="protein sequence ID" value="KXN70491.1"/>
    <property type="molecule type" value="Genomic_DNA"/>
</dbReference>
<dbReference type="InterPro" id="IPR023394">
    <property type="entry name" value="Sec7_C_sf"/>
</dbReference>
<dbReference type="Pfam" id="PF20252">
    <property type="entry name" value="BIG2_C"/>
    <property type="match status" value="1"/>
</dbReference>
<evidence type="ECO:0000256" key="3">
    <source>
        <dbReference type="ARBA" id="ARBA00022927"/>
    </source>
</evidence>
<name>A0A137P6E9_CONC2</name>
<keyword evidence="3" id="KW-0653">Protein transport</keyword>
<dbReference type="InterPro" id="IPR035999">
    <property type="entry name" value="Sec7_dom_sf"/>
</dbReference>
<feature type="region of interest" description="Disordered" evidence="6">
    <location>
        <begin position="597"/>
        <end position="626"/>
    </location>
</feature>
<feature type="compositionally biased region" description="Polar residues" evidence="6">
    <location>
        <begin position="597"/>
        <end position="606"/>
    </location>
</feature>
<dbReference type="Pfam" id="PF01369">
    <property type="entry name" value="Sec7"/>
    <property type="match status" value="1"/>
</dbReference>
<dbReference type="Gene3D" id="1.10.220.20">
    <property type="match status" value="1"/>
</dbReference>
<feature type="region of interest" description="Disordered" evidence="6">
    <location>
        <begin position="1826"/>
        <end position="1846"/>
    </location>
</feature>
<dbReference type="GO" id="GO:0030663">
    <property type="term" value="C:COPI-coated vesicle membrane"/>
    <property type="evidence" value="ECO:0007669"/>
    <property type="project" value="UniProtKB-SubCell"/>
</dbReference>
<dbReference type="Proteomes" id="UP000070444">
    <property type="component" value="Unassembled WGS sequence"/>
</dbReference>
<dbReference type="Pfam" id="PF12783">
    <property type="entry name" value="Sec7-like_HUS"/>
    <property type="match status" value="1"/>
</dbReference>
<reference evidence="8 9" key="1">
    <citation type="journal article" date="2015" name="Genome Biol. Evol.">
        <title>Phylogenomic analyses indicate that early fungi evolved digesting cell walls of algal ancestors of land plants.</title>
        <authorList>
            <person name="Chang Y."/>
            <person name="Wang S."/>
            <person name="Sekimoto S."/>
            <person name="Aerts A.L."/>
            <person name="Choi C."/>
            <person name="Clum A."/>
            <person name="LaButti K.M."/>
            <person name="Lindquist E.A."/>
            <person name="Yee Ngan C."/>
            <person name="Ohm R.A."/>
            <person name="Salamov A.A."/>
            <person name="Grigoriev I.V."/>
            <person name="Spatafora J.W."/>
            <person name="Berbee M.L."/>
        </authorList>
    </citation>
    <scope>NUCLEOTIDE SEQUENCE [LARGE SCALE GENOMIC DNA]</scope>
    <source>
        <strain evidence="8 9">NRRL 28638</strain>
    </source>
</reference>
<dbReference type="GO" id="GO:0005085">
    <property type="term" value="F:guanyl-nucleotide exchange factor activity"/>
    <property type="evidence" value="ECO:0007669"/>
    <property type="project" value="InterPro"/>
</dbReference>
<dbReference type="SUPFAM" id="SSF48371">
    <property type="entry name" value="ARM repeat"/>
    <property type="match status" value="1"/>
</dbReference>
<evidence type="ECO:0000256" key="6">
    <source>
        <dbReference type="SAM" id="MobiDB-lite"/>
    </source>
</evidence>
<dbReference type="PANTHER" id="PTHR10663:SF375">
    <property type="entry name" value="LD29171P"/>
    <property type="match status" value="1"/>
</dbReference>
<evidence type="ECO:0000256" key="2">
    <source>
        <dbReference type="ARBA" id="ARBA00022490"/>
    </source>
</evidence>